<dbReference type="AlphaFoldDB" id="A0A2C9W350"/>
<name>A0A2C9W350_MANES</name>
<protein>
    <submittedName>
        <fullName evidence="1">Uncharacterized protein</fullName>
    </submittedName>
</protein>
<evidence type="ECO:0000313" key="1">
    <source>
        <dbReference type="EMBL" id="OAY52881.1"/>
    </source>
</evidence>
<proteinExistence type="predicted"/>
<dbReference type="EMBL" id="CM004390">
    <property type="protein sequence ID" value="OAY52881.1"/>
    <property type="molecule type" value="Genomic_DNA"/>
</dbReference>
<accession>A0A2C9W350</accession>
<sequence length="36" mass="4264">MFVNILMFENCVISLKVREIVLFFLLFLLSNTLEIT</sequence>
<organism evidence="1">
    <name type="scientific">Manihot esculenta</name>
    <name type="common">Cassava</name>
    <name type="synonym">Jatropha manihot</name>
    <dbReference type="NCBI Taxonomy" id="3983"/>
    <lineage>
        <taxon>Eukaryota</taxon>
        <taxon>Viridiplantae</taxon>
        <taxon>Streptophyta</taxon>
        <taxon>Embryophyta</taxon>
        <taxon>Tracheophyta</taxon>
        <taxon>Spermatophyta</taxon>
        <taxon>Magnoliopsida</taxon>
        <taxon>eudicotyledons</taxon>
        <taxon>Gunneridae</taxon>
        <taxon>Pentapetalae</taxon>
        <taxon>rosids</taxon>
        <taxon>fabids</taxon>
        <taxon>Malpighiales</taxon>
        <taxon>Euphorbiaceae</taxon>
        <taxon>Crotonoideae</taxon>
        <taxon>Manihoteae</taxon>
        <taxon>Manihot</taxon>
    </lineage>
</organism>
<reference evidence="1" key="1">
    <citation type="submission" date="2016-02" db="EMBL/GenBank/DDBJ databases">
        <title>WGS assembly of Manihot esculenta.</title>
        <authorList>
            <person name="Bredeson J.V."/>
            <person name="Prochnik S.E."/>
            <person name="Lyons J.B."/>
            <person name="Schmutz J."/>
            <person name="Grimwood J."/>
            <person name="Vrebalov J."/>
            <person name="Bart R.S."/>
            <person name="Amuge T."/>
            <person name="Ferguson M.E."/>
            <person name="Green R."/>
            <person name="Putnam N."/>
            <person name="Stites J."/>
            <person name="Rounsley S."/>
            <person name="Rokhsar D.S."/>
        </authorList>
    </citation>
    <scope>NUCLEOTIDE SEQUENCE [LARGE SCALE GENOMIC DNA]</scope>
    <source>
        <tissue evidence="1">Leaf</tissue>
    </source>
</reference>
<gene>
    <name evidence="1" type="ORF">MANES_04G118700</name>
</gene>